<dbReference type="GO" id="GO:0016829">
    <property type="term" value="F:lyase activity"/>
    <property type="evidence" value="ECO:0007669"/>
    <property type="project" value="UniProtKB-KW"/>
</dbReference>
<dbReference type="Pfam" id="PF12708">
    <property type="entry name" value="Pect-lyase_RHGA_epim"/>
    <property type="match status" value="1"/>
</dbReference>
<evidence type="ECO:0000259" key="1">
    <source>
        <dbReference type="Pfam" id="PF12708"/>
    </source>
</evidence>
<name>A0A543HYK3_9MICO</name>
<organism evidence="2 3">
    <name type="scientific">Klugiella xanthotipulae</name>
    <dbReference type="NCBI Taxonomy" id="244735"/>
    <lineage>
        <taxon>Bacteria</taxon>
        <taxon>Bacillati</taxon>
        <taxon>Actinomycetota</taxon>
        <taxon>Actinomycetes</taxon>
        <taxon>Micrococcales</taxon>
        <taxon>Microbacteriaceae</taxon>
        <taxon>Klugiella</taxon>
    </lineage>
</organism>
<dbReference type="AlphaFoldDB" id="A0A543HYK3"/>
<accession>A0A543HYK3</accession>
<comment type="caution">
    <text evidence="2">The sequence shown here is derived from an EMBL/GenBank/DDBJ whole genome shotgun (WGS) entry which is preliminary data.</text>
</comment>
<dbReference type="InterPro" id="IPR011050">
    <property type="entry name" value="Pectin_lyase_fold/virulence"/>
</dbReference>
<protein>
    <submittedName>
        <fullName evidence="2">Pectate lyase-like protein</fullName>
    </submittedName>
</protein>
<feature type="domain" description="Rhamnogalacturonase A/B/Epimerase-like pectate lyase" evidence="1">
    <location>
        <begin position="211"/>
        <end position="271"/>
    </location>
</feature>
<proteinExistence type="predicted"/>
<evidence type="ECO:0000313" key="3">
    <source>
        <dbReference type="Proteomes" id="UP000318331"/>
    </source>
</evidence>
<evidence type="ECO:0000313" key="2">
    <source>
        <dbReference type="EMBL" id="TQM63427.1"/>
    </source>
</evidence>
<sequence>MSPHHRFIQPVACPVTRDGCSHSPSPKENVMATLIHEGITAQGEPTFGLVSTDHPEFFTVRTGQDPAAPRIPILIGAVTATPTSAAPSLTMEVSPAPVLTGGVYTLFMEVRATAPRTGGEVALSAIPCIGGTFASASEVPIPLTSGWTQVAAAIEVAAPTGHSLTGLTLYNAQLGDQVEVRSFTLVRGAVTTAPGVVVDRSATETVSARPVRNVRDFGAVGDGVVDDTAAIARALAVGTGFATVFFPSGRYRITSQIVWDLYRVELHGQGAEVYADFAPTRFDANPPAKESYAVRVLSTAPFPGGSPAMNIRGQSGGIKFMGRGRTVNGLLIEGAASSVIDAHGKWSDGQRKNAHHTIAHMVFEGFHIAHTIGSYTFMLGFRNCVFRYNDTCAHMPLLSPTRSMPTTTVPTTDRGERIYYDACDFTNNSRTSWALLIECDQAYKFFNCSFDWISQLLWAHDGAQVDFVGCHMETPADPPPASPADTPRSPMLHEYEMFPKQGQFVNNVDKHRVRCYLYAGGTASVQITNSLLTINYYEADQRANPIPYLFQIDQLAVVAVHQSQIKTPSVIALSQGGGHLSVSDPAFFPEDEFIPMAGLNPTLDQLWDGGLQKAIIRDAWSGDNVAVTHTNAATGGPPVTWEPQYTEATGFVQLSTGSNMLTVTQKKDGASSLTLTVPVRTRLRVFGISLLMRGKPNGQGKLPVIRNFRMEFLDAGGAILGTLYDESDRHIVAKTNGAYGKRNPIDLKPTPMSLPVAQRNHTAFPGEIDGPDWIRYQLVRAVGHQGLNMPWYSGWNPDRVTHVRIVLPVPAGLAGDTYFIRQAFVNAFG</sequence>
<gene>
    <name evidence="2" type="ORF">FB466_1689</name>
</gene>
<dbReference type="EMBL" id="VFPN01000002">
    <property type="protein sequence ID" value="TQM63427.1"/>
    <property type="molecule type" value="Genomic_DNA"/>
</dbReference>
<dbReference type="Proteomes" id="UP000318331">
    <property type="component" value="Unassembled WGS sequence"/>
</dbReference>
<dbReference type="SUPFAM" id="SSF51126">
    <property type="entry name" value="Pectin lyase-like"/>
    <property type="match status" value="1"/>
</dbReference>
<dbReference type="InterPro" id="IPR012334">
    <property type="entry name" value="Pectin_lyas_fold"/>
</dbReference>
<keyword evidence="2" id="KW-0456">Lyase</keyword>
<reference evidence="2 3" key="1">
    <citation type="submission" date="2019-06" db="EMBL/GenBank/DDBJ databases">
        <title>Sequencing the genomes of 1000 actinobacteria strains.</title>
        <authorList>
            <person name="Klenk H.-P."/>
        </authorList>
    </citation>
    <scope>NUCLEOTIDE SEQUENCE [LARGE SCALE GENOMIC DNA]</scope>
    <source>
        <strain evidence="2 3">DSM 18031</strain>
    </source>
</reference>
<dbReference type="InterPro" id="IPR024535">
    <property type="entry name" value="RHGA/B-epi-like_pectate_lyase"/>
</dbReference>
<keyword evidence="3" id="KW-1185">Reference proteome</keyword>
<dbReference type="Gene3D" id="2.160.20.10">
    <property type="entry name" value="Single-stranded right-handed beta-helix, Pectin lyase-like"/>
    <property type="match status" value="1"/>
</dbReference>